<comment type="subcellular location">
    <subcellularLocation>
        <location evidence="1">Cytoplasm</location>
    </subcellularLocation>
</comment>
<evidence type="ECO:0000256" key="10">
    <source>
        <dbReference type="ARBA" id="ARBA00031323"/>
    </source>
</evidence>
<organism evidence="12 13">
    <name type="scientific">Nocardiopsis alba</name>
    <dbReference type="NCBI Taxonomy" id="53437"/>
    <lineage>
        <taxon>Bacteria</taxon>
        <taxon>Bacillati</taxon>
        <taxon>Actinomycetota</taxon>
        <taxon>Actinomycetes</taxon>
        <taxon>Streptosporangiales</taxon>
        <taxon>Nocardiopsidaceae</taxon>
        <taxon>Nocardiopsis</taxon>
    </lineage>
</organism>
<keyword evidence="6 12" id="KW-0489">Methyltransferase</keyword>
<dbReference type="GO" id="GO:0032259">
    <property type="term" value="P:methylation"/>
    <property type="evidence" value="ECO:0007669"/>
    <property type="project" value="UniProtKB-KW"/>
</dbReference>
<dbReference type="EC" id="2.1.1.77" evidence="3"/>
<keyword evidence="13" id="KW-1185">Reference proteome</keyword>
<evidence type="ECO:0000256" key="2">
    <source>
        <dbReference type="ARBA" id="ARBA00005369"/>
    </source>
</evidence>
<comment type="caution">
    <text evidence="12">The sequence shown here is derived from an EMBL/GenBank/DDBJ whole genome shotgun (WGS) entry which is preliminary data.</text>
</comment>
<dbReference type="SUPFAM" id="SSF53335">
    <property type="entry name" value="S-adenosyl-L-methionine-dependent methyltransferases"/>
    <property type="match status" value="1"/>
</dbReference>
<evidence type="ECO:0000256" key="11">
    <source>
        <dbReference type="ARBA" id="ARBA00031350"/>
    </source>
</evidence>
<dbReference type="Proteomes" id="UP001585053">
    <property type="component" value="Unassembled WGS sequence"/>
</dbReference>
<proteinExistence type="inferred from homology"/>
<evidence type="ECO:0000256" key="6">
    <source>
        <dbReference type="ARBA" id="ARBA00022603"/>
    </source>
</evidence>
<protein>
    <recommendedName>
        <fullName evidence="4">Protein-L-isoaspartate O-methyltransferase</fullName>
        <ecNumber evidence="3">2.1.1.77</ecNumber>
    </recommendedName>
    <alternativeName>
        <fullName evidence="11">L-isoaspartyl protein carboxyl methyltransferase</fullName>
    </alternativeName>
    <alternativeName>
        <fullName evidence="9">Protein L-isoaspartyl methyltransferase</fullName>
    </alternativeName>
    <alternativeName>
        <fullName evidence="10">Protein-beta-aspartate methyltransferase</fullName>
    </alternativeName>
</protein>
<comment type="similarity">
    <text evidence="2">Belongs to the methyltransferase superfamily. L-isoaspartyl/D-aspartyl protein methyltransferase family.</text>
</comment>
<evidence type="ECO:0000256" key="7">
    <source>
        <dbReference type="ARBA" id="ARBA00022679"/>
    </source>
</evidence>
<evidence type="ECO:0000256" key="4">
    <source>
        <dbReference type="ARBA" id="ARBA00013346"/>
    </source>
</evidence>
<dbReference type="EMBL" id="JAYMRS010000019">
    <property type="protein sequence ID" value="MFB8771098.1"/>
    <property type="molecule type" value="Genomic_DNA"/>
</dbReference>
<accession>A0ABV5E2L8</accession>
<dbReference type="PANTHER" id="PTHR11579:SF0">
    <property type="entry name" value="PROTEIN-L-ISOASPARTATE(D-ASPARTATE) O-METHYLTRANSFERASE"/>
    <property type="match status" value="1"/>
</dbReference>
<dbReference type="CDD" id="cd02440">
    <property type="entry name" value="AdoMet_MTases"/>
    <property type="match status" value="1"/>
</dbReference>
<sequence>MTRSTTATEAFEPEHAARLARDLSSKGAIRSPEWRRVFARVPRHLFVSSFVVRTPEGTVAYDEQTPGWLETVYSDATLITRFSAEGLAVSSSTEPSLMALMLEHLRLQDGMKVLEVGTGTGYNAALLSERLGSALVTSIDVDGVLVERARGALEAAGYRPGLAAVDGARGYPNNAPYQRILATCGLGRIPVSWLDQLDEGGLVLANVGLGMALLRKGADGHARGRFLPEAAGFMRLRSSFTPGVPTVSEVLSVTGGEAERVRVVEKVPGLDDHASSEFLLSLLLPYGLRVVQHRQEGQVHGVLDGASGSWMRVEVDHQGQVTVGERGDRHLWEAYTALLSGWEEAGRPEIGRYGLTIAPDGEHHLWLDHPQNTNTPLDGPETTG</sequence>
<dbReference type="RefSeq" id="WP_376737926.1">
    <property type="nucleotide sequence ID" value="NZ_JAYMRS010000019.1"/>
</dbReference>
<keyword evidence="8" id="KW-0949">S-adenosyl-L-methionine</keyword>
<evidence type="ECO:0000313" key="12">
    <source>
        <dbReference type="EMBL" id="MFB8771098.1"/>
    </source>
</evidence>
<keyword evidence="5" id="KW-0963">Cytoplasm</keyword>
<evidence type="ECO:0000256" key="8">
    <source>
        <dbReference type="ARBA" id="ARBA00022691"/>
    </source>
</evidence>
<dbReference type="Pfam" id="PF01135">
    <property type="entry name" value="PCMT"/>
    <property type="match status" value="1"/>
</dbReference>
<gene>
    <name evidence="12" type="ORF">VSQ78_25635</name>
</gene>
<dbReference type="InterPro" id="IPR000682">
    <property type="entry name" value="PCMT"/>
</dbReference>
<evidence type="ECO:0000256" key="9">
    <source>
        <dbReference type="ARBA" id="ARBA00030757"/>
    </source>
</evidence>
<evidence type="ECO:0000256" key="5">
    <source>
        <dbReference type="ARBA" id="ARBA00022490"/>
    </source>
</evidence>
<evidence type="ECO:0000256" key="1">
    <source>
        <dbReference type="ARBA" id="ARBA00004496"/>
    </source>
</evidence>
<keyword evidence="7" id="KW-0808">Transferase</keyword>
<dbReference type="Gene3D" id="3.40.50.150">
    <property type="entry name" value="Vaccinia Virus protein VP39"/>
    <property type="match status" value="1"/>
</dbReference>
<evidence type="ECO:0000313" key="13">
    <source>
        <dbReference type="Proteomes" id="UP001585053"/>
    </source>
</evidence>
<evidence type="ECO:0000256" key="3">
    <source>
        <dbReference type="ARBA" id="ARBA00011890"/>
    </source>
</evidence>
<name>A0ABV5E2L8_9ACTN</name>
<dbReference type="PANTHER" id="PTHR11579">
    <property type="entry name" value="PROTEIN-L-ISOASPARTATE O-METHYLTRANSFERASE"/>
    <property type="match status" value="1"/>
</dbReference>
<dbReference type="InterPro" id="IPR029063">
    <property type="entry name" value="SAM-dependent_MTases_sf"/>
</dbReference>
<dbReference type="GO" id="GO:0008168">
    <property type="term" value="F:methyltransferase activity"/>
    <property type="evidence" value="ECO:0007669"/>
    <property type="project" value="UniProtKB-KW"/>
</dbReference>
<reference evidence="12 13" key="1">
    <citation type="submission" date="2024-01" db="EMBL/GenBank/DDBJ databases">
        <title>Genome mining of biosynthetic gene clusters to explore secondary metabolites of Streptomyces sp.</title>
        <authorList>
            <person name="Baig A."/>
            <person name="Ajitkumar Shintre N."/>
            <person name="Kumar H."/>
            <person name="Anbarasu A."/>
            <person name="Ramaiah S."/>
        </authorList>
    </citation>
    <scope>NUCLEOTIDE SEQUENCE [LARGE SCALE GENOMIC DNA]</scope>
    <source>
        <strain evidence="12 13">A01</strain>
    </source>
</reference>